<feature type="transmembrane region" description="Helical" evidence="4">
    <location>
        <begin position="339"/>
        <end position="357"/>
    </location>
</feature>
<accession>A0A9W6LDK7</accession>
<feature type="transmembrane region" description="Helical" evidence="4">
    <location>
        <begin position="169"/>
        <end position="193"/>
    </location>
</feature>
<organism evidence="5 6">
    <name type="scientific">Geobacter hydrogenophilus</name>
    <dbReference type="NCBI Taxonomy" id="40983"/>
    <lineage>
        <taxon>Bacteria</taxon>
        <taxon>Pseudomonadati</taxon>
        <taxon>Thermodesulfobacteriota</taxon>
        <taxon>Desulfuromonadia</taxon>
        <taxon>Geobacterales</taxon>
        <taxon>Geobacteraceae</taxon>
        <taxon>Geobacter</taxon>
    </lineage>
</organism>
<dbReference type="PANTHER" id="PTHR44227">
    <property type="match status" value="1"/>
</dbReference>
<evidence type="ECO:0000256" key="3">
    <source>
        <dbReference type="PROSITE-ProRule" id="PRU00339"/>
    </source>
</evidence>
<reference evidence="5" key="1">
    <citation type="submission" date="2022-12" db="EMBL/GenBank/DDBJ databases">
        <title>Reference genome sequencing for broad-spectrum identification of bacterial and archaeal isolates by mass spectrometry.</title>
        <authorList>
            <person name="Sekiguchi Y."/>
            <person name="Tourlousse D.M."/>
        </authorList>
    </citation>
    <scope>NUCLEOTIDE SEQUENCE</scope>
    <source>
        <strain evidence="5">H2</strain>
    </source>
</reference>
<dbReference type="EMBL" id="BSDS01000001">
    <property type="protein sequence ID" value="GLI38611.1"/>
    <property type="molecule type" value="Genomic_DNA"/>
</dbReference>
<evidence type="ECO:0000313" key="5">
    <source>
        <dbReference type="EMBL" id="GLI38611.1"/>
    </source>
</evidence>
<feature type="transmembrane region" description="Helical" evidence="4">
    <location>
        <begin position="286"/>
        <end position="306"/>
    </location>
</feature>
<protein>
    <submittedName>
        <fullName evidence="5">O-GlcNAc transferase</fullName>
    </submittedName>
</protein>
<keyword evidence="4" id="KW-1133">Transmembrane helix</keyword>
<keyword evidence="6" id="KW-1185">Reference proteome</keyword>
<keyword evidence="5" id="KW-0808">Transferase</keyword>
<dbReference type="PANTHER" id="PTHR44227:SF3">
    <property type="entry name" value="PROTEIN O-MANNOSYL-TRANSFERASE TMTC4"/>
    <property type="match status" value="1"/>
</dbReference>
<sequence length="608" mass="68039">MARNQKIDYLLLILLTVGIYARTLGHEFQMSWDDNWYIVYNDSIQGFSLQNLKTIFSSIYQANYAPLQMLSYMLDYSLWGLEPGAFALTNFVFHALNGVLVYRLLYSLHGERLLALVAGALFLAHPLQVESVAWISCRKNVLSLFFFLLSWEAYRRYRTAETGRGALSYLASLAAFLLSLMAKSTTLVLPVILVLYDLCFPEAGRRLRLKDKIPYAVAALVFALVSMHVQTHDFQGGIREPYHGGSPLATFYTMLPVFCLYLWRMVWPAGLSAIYDPPVHTSPDGVVIGAALVLAAVAWGGVRLFMRDRRLGFWFLFFWIGLLPFAQIVPIYWLITDRYINVSIIGGAALAGAGTVFLRSRLGAAGKPLLYLSVTVWIAALTVASYQRVGVWRTSLTLWSDAVAKLPNTPRIWEHYAEALRGSGQVDASRRAYEHVLVSQPANVSALAGLGDICTEEGDLDKGLVLLNRLLKIKPDHVMGWASLGTNYLKRGNYAEAEKAYLRAQSLQPEAWQVMVLLGNLAQARGDAKMARQFYGQAESRSRGNAEIAYRFACAEAMAGDLDAALAWLEKAVQRGYPKARSLAGDERLSPLWGDPRFYYLLQRYSLE</sequence>
<dbReference type="InterPro" id="IPR052346">
    <property type="entry name" value="O-mannosyl-transferase_TMTC"/>
</dbReference>
<gene>
    <name evidence="5" type="primary">ogt</name>
    <name evidence="5" type="ORF">GHYDROH2_21120</name>
</gene>
<feature type="transmembrane region" description="Helical" evidence="4">
    <location>
        <begin position="85"/>
        <end position="106"/>
    </location>
</feature>
<dbReference type="SMART" id="SM00028">
    <property type="entry name" value="TPR"/>
    <property type="match status" value="5"/>
</dbReference>
<dbReference type="NCBIfam" id="NF047558">
    <property type="entry name" value="TPR_END_plus"/>
    <property type="match status" value="1"/>
</dbReference>
<evidence type="ECO:0000256" key="4">
    <source>
        <dbReference type="SAM" id="Phobius"/>
    </source>
</evidence>
<keyword evidence="4" id="KW-0472">Membrane</keyword>
<dbReference type="InterPro" id="IPR011990">
    <property type="entry name" value="TPR-like_helical_dom_sf"/>
</dbReference>
<name>A0A9W6LDK7_9BACT</name>
<evidence type="ECO:0000256" key="1">
    <source>
        <dbReference type="ARBA" id="ARBA00022737"/>
    </source>
</evidence>
<feature type="repeat" description="TPR" evidence="3">
    <location>
        <begin position="478"/>
        <end position="511"/>
    </location>
</feature>
<evidence type="ECO:0000313" key="6">
    <source>
        <dbReference type="Proteomes" id="UP001144352"/>
    </source>
</evidence>
<dbReference type="Gene3D" id="1.25.40.10">
    <property type="entry name" value="Tetratricopeptide repeat domain"/>
    <property type="match status" value="1"/>
</dbReference>
<dbReference type="Proteomes" id="UP001144352">
    <property type="component" value="Unassembled WGS sequence"/>
</dbReference>
<dbReference type="InterPro" id="IPR019734">
    <property type="entry name" value="TPR_rpt"/>
</dbReference>
<keyword evidence="4" id="KW-0812">Transmembrane</keyword>
<feature type="transmembrane region" description="Helical" evidence="4">
    <location>
        <begin position="113"/>
        <end position="135"/>
    </location>
</feature>
<keyword evidence="1" id="KW-0677">Repeat</keyword>
<keyword evidence="2 3" id="KW-0802">TPR repeat</keyword>
<dbReference type="RefSeq" id="WP_246551641.1">
    <property type="nucleotide sequence ID" value="NZ_BSDS01000001.1"/>
</dbReference>
<feature type="transmembrane region" description="Helical" evidence="4">
    <location>
        <begin position="249"/>
        <end position="266"/>
    </location>
</feature>
<dbReference type="PROSITE" id="PS50005">
    <property type="entry name" value="TPR"/>
    <property type="match status" value="2"/>
</dbReference>
<dbReference type="Pfam" id="PF13432">
    <property type="entry name" value="TPR_16"/>
    <property type="match status" value="2"/>
</dbReference>
<comment type="caution">
    <text evidence="5">The sequence shown here is derived from an EMBL/GenBank/DDBJ whole genome shotgun (WGS) entry which is preliminary data.</text>
</comment>
<dbReference type="SUPFAM" id="SSF48452">
    <property type="entry name" value="TPR-like"/>
    <property type="match status" value="1"/>
</dbReference>
<evidence type="ECO:0000256" key="2">
    <source>
        <dbReference type="ARBA" id="ARBA00022803"/>
    </source>
</evidence>
<feature type="repeat" description="TPR" evidence="3">
    <location>
        <begin position="444"/>
        <end position="477"/>
    </location>
</feature>
<feature type="transmembrane region" description="Helical" evidence="4">
    <location>
        <begin position="313"/>
        <end position="333"/>
    </location>
</feature>
<dbReference type="AlphaFoldDB" id="A0A9W6LDK7"/>
<feature type="transmembrane region" description="Helical" evidence="4">
    <location>
        <begin position="369"/>
        <end position="386"/>
    </location>
</feature>
<dbReference type="GO" id="GO:0016740">
    <property type="term" value="F:transferase activity"/>
    <property type="evidence" value="ECO:0007669"/>
    <property type="project" value="UniProtKB-KW"/>
</dbReference>
<proteinExistence type="predicted"/>